<dbReference type="AlphaFoldDB" id="A0A409X5B9"/>
<dbReference type="Proteomes" id="UP000284842">
    <property type="component" value="Unassembled WGS sequence"/>
</dbReference>
<dbReference type="Gene3D" id="1.20.1280.50">
    <property type="match status" value="1"/>
</dbReference>
<proteinExistence type="predicted"/>
<dbReference type="InParanoid" id="A0A409X5B9"/>
<evidence type="ECO:0000313" key="1">
    <source>
        <dbReference type="EMBL" id="PPQ85993.1"/>
    </source>
</evidence>
<comment type="caution">
    <text evidence="1">The sequence shown here is derived from an EMBL/GenBank/DDBJ whole genome shotgun (WGS) entry which is preliminary data.</text>
</comment>
<dbReference type="EMBL" id="NHTK01004584">
    <property type="protein sequence ID" value="PPQ85993.1"/>
    <property type="molecule type" value="Genomic_DNA"/>
</dbReference>
<name>A0A409X5B9_9AGAR</name>
<keyword evidence="2" id="KW-1185">Reference proteome</keyword>
<gene>
    <name evidence="1" type="ORF">CVT24_007879</name>
</gene>
<dbReference type="OrthoDB" id="3224080at2759"/>
<reference evidence="1 2" key="1">
    <citation type="journal article" date="2018" name="Evol. Lett.">
        <title>Horizontal gene cluster transfer increased hallucinogenic mushroom diversity.</title>
        <authorList>
            <person name="Reynolds H.T."/>
            <person name="Vijayakumar V."/>
            <person name="Gluck-Thaler E."/>
            <person name="Korotkin H.B."/>
            <person name="Matheny P.B."/>
            <person name="Slot J.C."/>
        </authorList>
    </citation>
    <scope>NUCLEOTIDE SEQUENCE [LARGE SCALE GENOMIC DNA]</scope>
    <source>
        <strain evidence="1 2">2629</strain>
    </source>
</reference>
<organism evidence="1 2">
    <name type="scientific">Panaeolus cyanescens</name>
    <dbReference type="NCBI Taxonomy" id="181874"/>
    <lineage>
        <taxon>Eukaryota</taxon>
        <taxon>Fungi</taxon>
        <taxon>Dikarya</taxon>
        <taxon>Basidiomycota</taxon>
        <taxon>Agaricomycotina</taxon>
        <taxon>Agaricomycetes</taxon>
        <taxon>Agaricomycetidae</taxon>
        <taxon>Agaricales</taxon>
        <taxon>Agaricineae</taxon>
        <taxon>Galeropsidaceae</taxon>
        <taxon>Panaeolus</taxon>
    </lineage>
</organism>
<protein>
    <submittedName>
        <fullName evidence="1">Uncharacterized protein</fullName>
    </submittedName>
</protein>
<sequence>MHQRIKYTHDSVEVIESKPLEGLTLAERMIHNESAPINRLHAELLSTIFALLAESWPNNYIQVDSQGDGSNSKQHLVELNWARVSHICRQWRNVALGHSSLWTDIHLDSPKWAQLQMQQCRGSPLKLISNGPLSAEGKIPLNLALTSKFKQLKRVSLLINDEETSQQVANVMFGINSLAPNLESLSLIRLNLPVVDLGMHQGEVSSFNDLLGGGSPRLHSLDLAFVNFSWTSPTLTGLTSLMLASPLQPGQ</sequence>
<evidence type="ECO:0000313" key="2">
    <source>
        <dbReference type="Proteomes" id="UP000284842"/>
    </source>
</evidence>
<accession>A0A409X5B9</accession>